<reference evidence="2" key="1">
    <citation type="submission" date="2020-02" db="EMBL/GenBank/DDBJ databases">
        <authorList>
            <person name="Meier V. D."/>
        </authorList>
    </citation>
    <scope>NUCLEOTIDE SEQUENCE</scope>
    <source>
        <strain evidence="2">AVDCRST_MAG30</strain>
    </source>
</reference>
<feature type="domain" description="Reelin" evidence="1">
    <location>
        <begin position="1"/>
        <end position="38"/>
    </location>
</feature>
<evidence type="ECO:0000259" key="1">
    <source>
        <dbReference type="PROSITE" id="PS51019"/>
    </source>
</evidence>
<proteinExistence type="predicted"/>
<organism evidence="2">
    <name type="scientific">uncultured Solirubrobacteraceae bacterium</name>
    <dbReference type="NCBI Taxonomy" id="1162706"/>
    <lineage>
        <taxon>Bacteria</taxon>
        <taxon>Bacillati</taxon>
        <taxon>Actinomycetota</taxon>
        <taxon>Thermoleophilia</taxon>
        <taxon>Solirubrobacterales</taxon>
        <taxon>Solirubrobacteraceae</taxon>
        <taxon>environmental samples</taxon>
    </lineage>
</organism>
<feature type="non-terminal residue" evidence="2">
    <location>
        <position position="1"/>
    </location>
</feature>
<name>A0A6J4RL13_9ACTN</name>
<gene>
    <name evidence="2" type="ORF">AVDCRST_MAG30-467</name>
</gene>
<evidence type="ECO:0000313" key="2">
    <source>
        <dbReference type="EMBL" id="CAA9476011.1"/>
    </source>
</evidence>
<dbReference type="AlphaFoldDB" id="A0A6J4RL13"/>
<feature type="non-terminal residue" evidence="2">
    <location>
        <position position="38"/>
    </location>
</feature>
<accession>A0A6J4RL13</accession>
<sequence length="38" mass="4526">WRRPPPRPPRKASNMRLRANILKRREIMLRGFPSGARS</sequence>
<protein>
    <recommendedName>
        <fullName evidence="1">Reelin domain-containing protein</fullName>
    </recommendedName>
</protein>
<dbReference type="InterPro" id="IPR002861">
    <property type="entry name" value="Reeler_dom"/>
</dbReference>
<dbReference type="PROSITE" id="PS51019">
    <property type="entry name" value="REELIN"/>
    <property type="match status" value="1"/>
</dbReference>
<dbReference type="EMBL" id="CADCVS010000079">
    <property type="protein sequence ID" value="CAA9476011.1"/>
    <property type="molecule type" value="Genomic_DNA"/>
</dbReference>